<name>A0ABN0N7K9_9NEIS</name>
<dbReference type="Proteomes" id="UP000016426">
    <property type="component" value="Unassembled WGS sequence"/>
</dbReference>
<evidence type="ECO:0000313" key="1">
    <source>
        <dbReference type="EMBL" id="ERE07136.1"/>
    </source>
</evidence>
<keyword evidence="2" id="KW-1185">Reference proteome</keyword>
<dbReference type="InterPro" id="IPR036626">
    <property type="entry name" value="GpW_sf"/>
</dbReference>
<dbReference type="SUPFAM" id="SSF64210">
    <property type="entry name" value="Head-to-tail joining protein W, gpW"/>
    <property type="match status" value="1"/>
</dbReference>
<gene>
    <name evidence="1" type="ORF">O166_06500</name>
</gene>
<dbReference type="RefSeq" id="WP_021476729.1">
    <property type="nucleotide sequence ID" value="NZ_AVPH01000212.1"/>
</dbReference>
<organism evidence="1 2">
    <name type="scientific">Pseudogulbenkiania ferrooxidans EGD-HP2</name>
    <dbReference type="NCBI Taxonomy" id="1388764"/>
    <lineage>
        <taxon>Bacteria</taxon>
        <taxon>Pseudomonadati</taxon>
        <taxon>Pseudomonadota</taxon>
        <taxon>Betaproteobacteria</taxon>
        <taxon>Neisseriales</taxon>
        <taxon>Chromobacteriaceae</taxon>
        <taxon>Pseudogulbenkiania</taxon>
    </lineage>
</organism>
<comment type="caution">
    <text evidence="1">The sequence shown here is derived from an EMBL/GenBank/DDBJ whole genome shotgun (WGS) entry which is preliminary data.</text>
</comment>
<sequence>MTDIETLRQRLSDAEAARHRLLTGSMRERINRGGTDITYTRTSIRDLERYISQLQAEISRATGGAGRRIINLYL</sequence>
<dbReference type="Pfam" id="PF02831">
    <property type="entry name" value="gpW"/>
    <property type="match status" value="1"/>
</dbReference>
<dbReference type="EMBL" id="AVPH01000212">
    <property type="protein sequence ID" value="ERE07136.1"/>
    <property type="molecule type" value="Genomic_DNA"/>
</dbReference>
<dbReference type="InterPro" id="IPR004174">
    <property type="entry name" value="GpW"/>
</dbReference>
<evidence type="ECO:0000313" key="2">
    <source>
        <dbReference type="Proteomes" id="UP000016426"/>
    </source>
</evidence>
<protein>
    <submittedName>
        <fullName evidence="1">GpW protein</fullName>
    </submittedName>
</protein>
<reference evidence="1 2" key="1">
    <citation type="journal article" date="2013" name="Genome Announc.">
        <title>Genome Sequence of the Pigment-Producing Bacterium Pseudogulbenkiania ferrooxidans, Isolated from Loktak Lake.</title>
        <authorList>
            <person name="Puranik S."/>
            <person name="Talkal R."/>
            <person name="Qureshi A."/>
            <person name="Khardenavis A."/>
            <person name="Kapley A."/>
            <person name="Purohit H.J."/>
        </authorList>
    </citation>
    <scope>NUCLEOTIDE SEQUENCE [LARGE SCALE GENOMIC DNA]</scope>
    <source>
        <strain evidence="1 2">EGD-HP2</strain>
    </source>
</reference>
<dbReference type="Gene3D" id="3.30.1580.10">
    <property type="entry name" value="Head-to-tail joining protein W"/>
    <property type="match status" value="1"/>
</dbReference>
<accession>A0ABN0N7K9</accession>
<proteinExistence type="predicted"/>